<dbReference type="GO" id="GO:0000309">
    <property type="term" value="F:nicotinamide-nucleotide adenylyltransferase activity"/>
    <property type="evidence" value="ECO:0007669"/>
    <property type="project" value="TreeGrafter"/>
</dbReference>
<gene>
    <name evidence="1" type="ORF">BDEG_27905</name>
</gene>
<dbReference type="PANTHER" id="PTHR31285">
    <property type="entry name" value="NICOTINAMIDE MONONUCLEOTIDE ADENYLYLTRANSFERASE"/>
    <property type="match status" value="1"/>
</dbReference>
<reference evidence="1 2" key="2">
    <citation type="submission" date="2016-05" db="EMBL/GenBank/DDBJ databases">
        <title>Lineage-specific infection strategies underlie the spectrum of fungal disease in amphibians.</title>
        <authorList>
            <person name="Cuomo C.A."/>
            <person name="Farrer R.A."/>
            <person name="James T."/>
            <person name="Longcore J."/>
            <person name="Birren B."/>
        </authorList>
    </citation>
    <scope>NUCLEOTIDE SEQUENCE [LARGE SCALE GENOMIC DNA]</scope>
    <source>
        <strain evidence="1 2">JEL423</strain>
    </source>
</reference>
<dbReference type="Proteomes" id="UP000077115">
    <property type="component" value="Unassembled WGS sequence"/>
</dbReference>
<proteinExistence type="predicted"/>
<evidence type="ECO:0008006" key="3">
    <source>
        <dbReference type="Google" id="ProtNLM"/>
    </source>
</evidence>
<dbReference type="AlphaFoldDB" id="A0A177WX76"/>
<dbReference type="PANTHER" id="PTHR31285:SF0">
    <property type="entry name" value="NICOTINAMIDE MONONUCLEOTIDE ADENYLYLTRANSFERASE"/>
    <property type="match status" value="1"/>
</dbReference>
<dbReference type="GO" id="GO:0005634">
    <property type="term" value="C:nucleus"/>
    <property type="evidence" value="ECO:0007669"/>
    <property type="project" value="TreeGrafter"/>
</dbReference>
<evidence type="ECO:0000313" key="2">
    <source>
        <dbReference type="Proteomes" id="UP000077115"/>
    </source>
</evidence>
<sequence length="380" mass="41851">MSSASLDYFYWKLKMPRRILERHLADPVAGTANTSTCTTQHASDQPFVKILYPSKHLPKDTTSMLVLDSSFNPPTKAHLNLMVHTLNTLVGPSVQFDCCLMLLSTVNMDKPFVAPITSQEPQSVDLSAATLSPSTPVLDRLEMMCSLIESIPCIPACHVGLTNQASFIDKLAAIQSSWPSITTVYFIMGCDTLKRFFDTKYYQSLVPLYPLGVSNDSVQSKEPDQTLNIDGCVGQLLAHRFFYQGGRIISASRPIHSPAAVNTECADHTAVIHTSDVIASALKTGTLLPLCQSSIIELVGWSAPESDASTKPLLDLISSSHVRDLFAHYWSIPSNSGLLDQPVPQVAISRSYEDNLIAKLKHLIDETIFEYIVDHHLYCP</sequence>
<dbReference type="SUPFAM" id="SSF52374">
    <property type="entry name" value="Nucleotidylyl transferase"/>
    <property type="match status" value="1"/>
</dbReference>
<dbReference type="OrthoDB" id="5591297at2759"/>
<organism evidence="1 2">
    <name type="scientific">Batrachochytrium dendrobatidis (strain JEL423)</name>
    <dbReference type="NCBI Taxonomy" id="403673"/>
    <lineage>
        <taxon>Eukaryota</taxon>
        <taxon>Fungi</taxon>
        <taxon>Fungi incertae sedis</taxon>
        <taxon>Chytridiomycota</taxon>
        <taxon>Chytridiomycota incertae sedis</taxon>
        <taxon>Chytridiomycetes</taxon>
        <taxon>Rhizophydiales</taxon>
        <taxon>Rhizophydiales incertae sedis</taxon>
        <taxon>Batrachochytrium</taxon>
    </lineage>
</organism>
<dbReference type="GO" id="GO:0016887">
    <property type="term" value="F:ATP hydrolysis activity"/>
    <property type="evidence" value="ECO:0007669"/>
    <property type="project" value="TreeGrafter"/>
</dbReference>
<reference evidence="1 2" key="1">
    <citation type="submission" date="2006-10" db="EMBL/GenBank/DDBJ databases">
        <title>The Genome Sequence of Batrachochytrium dendrobatidis JEL423.</title>
        <authorList>
            <consortium name="The Broad Institute Genome Sequencing Platform"/>
            <person name="Birren B."/>
            <person name="Lander E."/>
            <person name="Galagan J."/>
            <person name="Cuomo C."/>
            <person name="Devon K."/>
            <person name="Jaffe D."/>
            <person name="Butler J."/>
            <person name="Alvarez P."/>
            <person name="Gnerre S."/>
            <person name="Grabherr M."/>
            <person name="Kleber M."/>
            <person name="Mauceli E."/>
            <person name="Brockman W."/>
            <person name="Young S."/>
            <person name="LaButti K."/>
            <person name="Sykes S."/>
            <person name="DeCaprio D."/>
            <person name="Crawford M."/>
            <person name="Koehrsen M."/>
            <person name="Engels R."/>
            <person name="Montgomery P."/>
            <person name="Pearson M."/>
            <person name="Howarth C."/>
            <person name="Larson L."/>
            <person name="White J."/>
            <person name="O'Leary S."/>
            <person name="Kodira C."/>
            <person name="Zeng Q."/>
            <person name="Yandava C."/>
            <person name="Alvarado L."/>
            <person name="Longcore J."/>
            <person name="James T."/>
        </authorList>
    </citation>
    <scope>NUCLEOTIDE SEQUENCE [LARGE SCALE GENOMIC DNA]</scope>
    <source>
        <strain evidence="1 2">JEL423</strain>
    </source>
</reference>
<dbReference type="VEuPathDB" id="FungiDB:BDEG_27905"/>
<evidence type="ECO:0000313" key="1">
    <source>
        <dbReference type="EMBL" id="OAJ44703.1"/>
    </source>
</evidence>
<dbReference type="GO" id="GO:0005737">
    <property type="term" value="C:cytoplasm"/>
    <property type="evidence" value="ECO:0007669"/>
    <property type="project" value="TreeGrafter"/>
</dbReference>
<dbReference type="InterPro" id="IPR014729">
    <property type="entry name" value="Rossmann-like_a/b/a_fold"/>
</dbReference>
<dbReference type="Gene3D" id="3.40.50.620">
    <property type="entry name" value="HUPs"/>
    <property type="match status" value="1"/>
</dbReference>
<dbReference type="STRING" id="403673.A0A177WX76"/>
<dbReference type="EMBL" id="DS022313">
    <property type="protein sequence ID" value="OAJ44703.1"/>
    <property type="molecule type" value="Genomic_DNA"/>
</dbReference>
<name>A0A177WX76_BATDL</name>
<accession>A0A177WX76</accession>
<protein>
    <recommendedName>
        <fullName evidence="3">Cytidyltransferase-like domain-containing protein</fullName>
    </recommendedName>
</protein>